<dbReference type="PROSITE" id="PS00122">
    <property type="entry name" value="CARBOXYLESTERASE_B_1"/>
    <property type="match status" value="1"/>
</dbReference>
<dbReference type="InterPro" id="IPR002018">
    <property type="entry name" value="CarbesteraseB"/>
</dbReference>
<dbReference type="EMBL" id="JBDIME010000030">
    <property type="protein sequence ID" value="MEN2792600.1"/>
    <property type="molecule type" value="Genomic_DNA"/>
</dbReference>
<reference evidence="5 6" key="1">
    <citation type="submission" date="2024-05" db="EMBL/GenBank/DDBJ databases">
        <authorList>
            <person name="Liu Q."/>
            <person name="Xin Y.-H."/>
        </authorList>
    </citation>
    <scope>NUCLEOTIDE SEQUENCE [LARGE SCALE GENOMIC DNA]</scope>
    <source>
        <strain evidence="5 6">CGMCC 1.10181</strain>
    </source>
</reference>
<organism evidence="5 6">
    <name type="scientific">Sphingomonas oligophenolica</name>
    <dbReference type="NCBI Taxonomy" id="301154"/>
    <lineage>
        <taxon>Bacteria</taxon>
        <taxon>Pseudomonadati</taxon>
        <taxon>Pseudomonadota</taxon>
        <taxon>Alphaproteobacteria</taxon>
        <taxon>Sphingomonadales</taxon>
        <taxon>Sphingomonadaceae</taxon>
        <taxon>Sphingomonas</taxon>
    </lineage>
</organism>
<dbReference type="InterPro" id="IPR019826">
    <property type="entry name" value="Carboxylesterase_B_AS"/>
</dbReference>
<dbReference type="Gene3D" id="3.40.50.1820">
    <property type="entry name" value="alpha/beta hydrolase"/>
    <property type="match status" value="1"/>
</dbReference>
<feature type="chain" id="PRO_5044987704" description="Carboxylic ester hydrolase" evidence="3">
    <location>
        <begin position="22"/>
        <end position="571"/>
    </location>
</feature>
<dbReference type="RefSeq" id="WP_345840549.1">
    <property type="nucleotide sequence ID" value="NZ_JBDIME010000030.1"/>
</dbReference>
<gene>
    <name evidence="5" type="ORF">ABC974_23435</name>
</gene>
<dbReference type="InterPro" id="IPR029058">
    <property type="entry name" value="AB_hydrolase_fold"/>
</dbReference>
<dbReference type="PANTHER" id="PTHR11559">
    <property type="entry name" value="CARBOXYLESTERASE"/>
    <property type="match status" value="1"/>
</dbReference>
<keyword evidence="6" id="KW-1185">Reference proteome</keyword>
<feature type="domain" description="Carboxylesterase type B" evidence="4">
    <location>
        <begin position="25"/>
        <end position="499"/>
    </location>
</feature>
<evidence type="ECO:0000256" key="3">
    <source>
        <dbReference type="RuleBase" id="RU361235"/>
    </source>
</evidence>
<evidence type="ECO:0000313" key="5">
    <source>
        <dbReference type="EMBL" id="MEN2792600.1"/>
    </source>
</evidence>
<protein>
    <recommendedName>
        <fullName evidence="3">Carboxylic ester hydrolase</fullName>
        <ecNumber evidence="3">3.1.1.-</ecNumber>
    </recommendedName>
</protein>
<sequence>MSSLHRLMAVCCLALAGPVAAQSADPVVDAPSGAVKGQADGDIRVFKGIPYAVPPVQGMRWRPPAPLQRWQGVRTATAFGPACVQPQGSKLSSIYSGDPMPVSEDCLTLNIWAPANAKNAPVFFWIHGGALVGGSSREATYDGKRMAERGVIVVSINYRLGVLGWLAHPGLSAESPQHVSGNYGLLDQIAALQWVRHNIAAFGGDPAKVTIAGESAGGLSVMYLLESPLARGLYSKAIAESGYMISMPELKKAVYGAPSGEGAGQMLAGALQAPDIATLRGMDAQTLTNSAAAMGFGPWGVVDGVVLKEQMVSAFDAGRQAPVPLLIGFNQGEIRSLTVLAPKAPATAAEYEQGIRSRYGDLAEAFLRLYPTADYKESILATTRDGLYGWTAERMARKQTAIGQPAYLYLFDHGYPAADSAGLHAFHASELPFVFGTFDGTPPRWPKVPDTAPERALSDAMLDYWASFARDGQPVAAAAPAWPAYGSAGAYMHFTDTPHPETGLMPGMYALNEAVMCRKKGTGKIAWNWNVGLVFPPTPTKSDTFPLGGGGGEKSFPPSFLCRGGRHSAAF</sequence>
<evidence type="ECO:0000256" key="1">
    <source>
        <dbReference type="ARBA" id="ARBA00005964"/>
    </source>
</evidence>
<evidence type="ECO:0000259" key="4">
    <source>
        <dbReference type="Pfam" id="PF00135"/>
    </source>
</evidence>
<feature type="signal peptide" evidence="3">
    <location>
        <begin position="1"/>
        <end position="21"/>
    </location>
</feature>
<dbReference type="Proteomes" id="UP001419910">
    <property type="component" value="Unassembled WGS sequence"/>
</dbReference>
<dbReference type="EC" id="3.1.1.-" evidence="3"/>
<keyword evidence="2 3" id="KW-0378">Hydrolase</keyword>
<proteinExistence type="inferred from homology"/>
<feature type="non-terminal residue" evidence="5">
    <location>
        <position position="571"/>
    </location>
</feature>
<accession>A0ABU9Y9W4</accession>
<comment type="caution">
    <text evidence="5">The sequence shown here is derived from an EMBL/GenBank/DDBJ whole genome shotgun (WGS) entry which is preliminary data.</text>
</comment>
<dbReference type="InterPro" id="IPR050309">
    <property type="entry name" value="Type-B_Carboxylest/Lipase"/>
</dbReference>
<dbReference type="SUPFAM" id="SSF53474">
    <property type="entry name" value="alpha/beta-Hydrolases"/>
    <property type="match status" value="1"/>
</dbReference>
<evidence type="ECO:0000313" key="6">
    <source>
        <dbReference type="Proteomes" id="UP001419910"/>
    </source>
</evidence>
<dbReference type="Pfam" id="PF00135">
    <property type="entry name" value="COesterase"/>
    <property type="match status" value="1"/>
</dbReference>
<comment type="similarity">
    <text evidence="1 3">Belongs to the type-B carboxylesterase/lipase family.</text>
</comment>
<evidence type="ECO:0000256" key="2">
    <source>
        <dbReference type="ARBA" id="ARBA00022801"/>
    </source>
</evidence>
<dbReference type="PROSITE" id="PS00941">
    <property type="entry name" value="CARBOXYLESTERASE_B_2"/>
    <property type="match status" value="1"/>
</dbReference>
<name>A0ABU9Y9W4_9SPHN</name>
<keyword evidence="3" id="KW-0732">Signal</keyword>
<dbReference type="InterPro" id="IPR019819">
    <property type="entry name" value="Carboxylesterase_B_CS"/>
</dbReference>